<dbReference type="PANTHER" id="PTHR48097">
    <property type="entry name" value="L-THREONINE ALDOLASE-RELATED"/>
    <property type="match status" value="1"/>
</dbReference>
<evidence type="ECO:0000256" key="1">
    <source>
        <dbReference type="ARBA" id="ARBA00001933"/>
    </source>
</evidence>
<evidence type="ECO:0000313" key="5">
    <source>
        <dbReference type="EMBL" id="PZP51785.1"/>
    </source>
</evidence>
<proteinExistence type="inferred from homology"/>
<dbReference type="InterPro" id="IPR015421">
    <property type="entry name" value="PyrdxlP-dep_Trfase_major"/>
</dbReference>
<dbReference type="InterPro" id="IPR001597">
    <property type="entry name" value="ArAA_b-elim_lyase/Thr_aldolase"/>
</dbReference>
<comment type="cofactor">
    <cofactor evidence="1">
        <name>pyridoxal 5'-phosphate</name>
        <dbReference type="ChEBI" id="CHEBI:597326"/>
    </cofactor>
</comment>
<dbReference type="Gene3D" id="3.90.1150.10">
    <property type="entry name" value="Aspartate Aminotransferase, domain 1"/>
    <property type="match status" value="1"/>
</dbReference>
<accession>A0A2W5F6Z9</accession>
<dbReference type="AlphaFoldDB" id="A0A2W5F6Z9"/>
<dbReference type="InterPro" id="IPR015422">
    <property type="entry name" value="PyrdxlP-dep_Trfase_small"/>
</dbReference>
<feature type="domain" description="Aromatic amino acid beta-eliminating lyase/threonine aldolase" evidence="4">
    <location>
        <begin position="17"/>
        <end position="286"/>
    </location>
</feature>
<evidence type="ECO:0000313" key="6">
    <source>
        <dbReference type="Proteomes" id="UP000249645"/>
    </source>
</evidence>
<keyword evidence="3" id="KW-0663">Pyridoxal phosphate</keyword>
<evidence type="ECO:0000259" key="4">
    <source>
        <dbReference type="Pfam" id="PF01212"/>
    </source>
</evidence>
<evidence type="ECO:0000256" key="3">
    <source>
        <dbReference type="ARBA" id="ARBA00022898"/>
    </source>
</evidence>
<dbReference type="Gene3D" id="3.40.640.10">
    <property type="entry name" value="Type I PLP-dependent aspartate aminotransferase-like (Major domain)"/>
    <property type="match status" value="1"/>
</dbReference>
<comment type="caution">
    <text evidence="5">The sequence shown here is derived from an EMBL/GenBank/DDBJ whole genome shotgun (WGS) entry which is preliminary data.</text>
</comment>
<sequence>MTNFKNDYSEGCHPSILETIIASNMEQEEGYGMDKYSKEARKIIANKTGVTEEQVYFIPVGTQTNLLALSAILKPYEYAIAAESGHIVYVEAGAIEATGHKIIHLSTQVDGKVRIDDLEVFFGKMADIHNELLPRLLYISNTTEVGGVYSKEEIVALSAYCKEKGLLLYLDGARLASAMAASSLTFQDLGQYTDAFYIGATKAGGMMGEALVLVNPQLNKGFSIIQKQKGATLAKGRFLGIQFLELLKGNLYVDLAKHANAMATKIVHAMNAAGFEFMAEPQSNQLFPILPNLVIEKLAKKYEFYNWKKIDQDFTAIRLITSWATKEENVDAFILELKSLT</sequence>
<dbReference type="InterPro" id="IPR015424">
    <property type="entry name" value="PyrdxlP-dep_Trfase"/>
</dbReference>
<name>A0A2W5F6Z9_9SPHI</name>
<dbReference type="Proteomes" id="UP000249645">
    <property type="component" value="Unassembled WGS sequence"/>
</dbReference>
<dbReference type="PANTHER" id="PTHR48097:SF5">
    <property type="entry name" value="LOW SPECIFICITY L-THREONINE ALDOLASE"/>
    <property type="match status" value="1"/>
</dbReference>
<dbReference type="EMBL" id="QFOI01000021">
    <property type="protein sequence ID" value="PZP51785.1"/>
    <property type="molecule type" value="Genomic_DNA"/>
</dbReference>
<organism evidence="5 6">
    <name type="scientific">Pseudopedobacter saltans</name>
    <dbReference type="NCBI Taxonomy" id="151895"/>
    <lineage>
        <taxon>Bacteria</taxon>
        <taxon>Pseudomonadati</taxon>
        <taxon>Bacteroidota</taxon>
        <taxon>Sphingobacteriia</taxon>
        <taxon>Sphingobacteriales</taxon>
        <taxon>Sphingobacteriaceae</taxon>
        <taxon>Pseudopedobacter</taxon>
    </lineage>
</organism>
<dbReference type="GO" id="GO:0006520">
    <property type="term" value="P:amino acid metabolic process"/>
    <property type="evidence" value="ECO:0007669"/>
    <property type="project" value="InterPro"/>
</dbReference>
<reference evidence="5 6" key="1">
    <citation type="submission" date="2017-11" db="EMBL/GenBank/DDBJ databases">
        <title>Infants hospitalized years apart are colonized by the same room-sourced microbial strains.</title>
        <authorList>
            <person name="Brooks B."/>
            <person name="Olm M.R."/>
            <person name="Firek B.A."/>
            <person name="Baker R."/>
            <person name="Thomas B.C."/>
            <person name="Morowitz M.J."/>
            <person name="Banfield J.F."/>
        </authorList>
    </citation>
    <scope>NUCLEOTIDE SEQUENCE [LARGE SCALE GENOMIC DNA]</scope>
    <source>
        <strain evidence="5">S2_009_000_R2_76</strain>
    </source>
</reference>
<dbReference type="Pfam" id="PF01212">
    <property type="entry name" value="Beta_elim_lyase"/>
    <property type="match status" value="1"/>
</dbReference>
<dbReference type="SUPFAM" id="SSF53383">
    <property type="entry name" value="PLP-dependent transferases"/>
    <property type="match status" value="1"/>
</dbReference>
<gene>
    <name evidence="5" type="ORF">DI598_02350</name>
</gene>
<dbReference type="GO" id="GO:0016829">
    <property type="term" value="F:lyase activity"/>
    <property type="evidence" value="ECO:0007669"/>
    <property type="project" value="InterPro"/>
</dbReference>
<comment type="similarity">
    <text evidence="2">Belongs to the threonine aldolase family.</text>
</comment>
<evidence type="ECO:0000256" key="2">
    <source>
        <dbReference type="ARBA" id="ARBA00006966"/>
    </source>
</evidence>
<protein>
    <submittedName>
        <fullName evidence="5">Threonine aldolase</fullName>
    </submittedName>
</protein>